<accession>A0AAV3ZT21</accession>
<comment type="caution">
    <text evidence="1">The sequence shown here is derived from an EMBL/GenBank/DDBJ whole genome shotgun (WGS) entry which is preliminary data.</text>
</comment>
<dbReference type="AlphaFoldDB" id="A0AAV3ZT21"/>
<gene>
    <name evidence="1" type="ORF">PoB_002475500</name>
</gene>
<dbReference type="Proteomes" id="UP000735302">
    <property type="component" value="Unassembled WGS sequence"/>
</dbReference>
<name>A0AAV3ZT21_9GAST</name>
<evidence type="ECO:0000313" key="1">
    <source>
        <dbReference type="EMBL" id="GFN98249.1"/>
    </source>
</evidence>
<keyword evidence="2" id="KW-1185">Reference proteome</keyword>
<sequence length="113" mass="12605">MFVKFGDYRLQTSVRQNGPQTDEALILLWQRCAVPVGAKIPPKNRRHTRILHSIYKHAMKEILLVHMPISAQGQLECALVGHGPLTSTVSLCRTSAVLWTIQGLKIIVNIHGS</sequence>
<dbReference type="EMBL" id="BLXT01002841">
    <property type="protein sequence ID" value="GFN98249.1"/>
    <property type="molecule type" value="Genomic_DNA"/>
</dbReference>
<proteinExistence type="predicted"/>
<organism evidence="1 2">
    <name type="scientific">Plakobranchus ocellatus</name>
    <dbReference type="NCBI Taxonomy" id="259542"/>
    <lineage>
        <taxon>Eukaryota</taxon>
        <taxon>Metazoa</taxon>
        <taxon>Spiralia</taxon>
        <taxon>Lophotrochozoa</taxon>
        <taxon>Mollusca</taxon>
        <taxon>Gastropoda</taxon>
        <taxon>Heterobranchia</taxon>
        <taxon>Euthyneura</taxon>
        <taxon>Panpulmonata</taxon>
        <taxon>Sacoglossa</taxon>
        <taxon>Placobranchoidea</taxon>
        <taxon>Plakobranchidae</taxon>
        <taxon>Plakobranchus</taxon>
    </lineage>
</organism>
<reference evidence="1 2" key="1">
    <citation type="journal article" date="2021" name="Elife">
        <title>Chloroplast acquisition without the gene transfer in kleptoplastic sea slugs, Plakobranchus ocellatus.</title>
        <authorList>
            <person name="Maeda T."/>
            <person name="Takahashi S."/>
            <person name="Yoshida T."/>
            <person name="Shimamura S."/>
            <person name="Takaki Y."/>
            <person name="Nagai Y."/>
            <person name="Toyoda A."/>
            <person name="Suzuki Y."/>
            <person name="Arimoto A."/>
            <person name="Ishii H."/>
            <person name="Satoh N."/>
            <person name="Nishiyama T."/>
            <person name="Hasebe M."/>
            <person name="Maruyama T."/>
            <person name="Minagawa J."/>
            <person name="Obokata J."/>
            <person name="Shigenobu S."/>
        </authorList>
    </citation>
    <scope>NUCLEOTIDE SEQUENCE [LARGE SCALE GENOMIC DNA]</scope>
</reference>
<protein>
    <submittedName>
        <fullName evidence="1">Uncharacterized protein</fullName>
    </submittedName>
</protein>
<evidence type="ECO:0000313" key="2">
    <source>
        <dbReference type="Proteomes" id="UP000735302"/>
    </source>
</evidence>